<dbReference type="Pfam" id="PF00270">
    <property type="entry name" value="DEAD"/>
    <property type="match status" value="1"/>
</dbReference>
<dbReference type="InterPro" id="IPR050079">
    <property type="entry name" value="DEAD_box_RNA_helicase"/>
</dbReference>
<feature type="short sequence motif" description="Q motif" evidence="6">
    <location>
        <begin position="1"/>
        <end position="29"/>
    </location>
</feature>
<evidence type="ECO:0000256" key="1">
    <source>
        <dbReference type="ARBA" id="ARBA00022741"/>
    </source>
</evidence>
<dbReference type="Pfam" id="PF00271">
    <property type="entry name" value="Helicase_C"/>
    <property type="match status" value="1"/>
</dbReference>
<dbReference type="InterPro" id="IPR011545">
    <property type="entry name" value="DEAD/DEAH_box_helicase_dom"/>
</dbReference>
<organism evidence="10 11">
    <name type="scientific">Chitinophaga qingshengii</name>
    <dbReference type="NCBI Taxonomy" id="1569794"/>
    <lineage>
        <taxon>Bacteria</taxon>
        <taxon>Pseudomonadati</taxon>
        <taxon>Bacteroidota</taxon>
        <taxon>Chitinophagia</taxon>
        <taxon>Chitinophagales</taxon>
        <taxon>Chitinophagaceae</taxon>
        <taxon>Chitinophaga</taxon>
    </lineage>
</organism>
<dbReference type="InterPro" id="IPR027417">
    <property type="entry name" value="P-loop_NTPase"/>
</dbReference>
<evidence type="ECO:0000259" key="7">
    <source>
        <dbReference type="PROSITE" id="PS51192"/>
    </source>
</evidence>
<dbReference type="PANTHER" id="PTHR47959:SF13">
    <property type="entry name" value="ATP-DEPENDENT RNA HELICASE RHLE"/>
    <property type="match status" value="1"/>
</dbReference>
<dbReference type="InterPro" id="IPR001650">
    <property type="entry name" value="Helicase_C-like"/>
</dbReference>
<evidence type="ECO:0000313" key="11">
    <source>
        <dbReference type="Proteomes" id="UP000659124"/>
    </source>
</evidence>
<keyword evidence="3 10" id="KW-0347">Helicase</keyword>
<dbReference type="SUPFAM" id="SSF52540">
    <property type="entry name" value="P-loop containing nucleoside triphosphate hydrolases"/>
    <property type="match status" value="1"/>
</dbReference>
<dbReference type="PANTHER" id="PTHR47959">
    <property type="entry name" value="ATP-DEPENDENT RNA HELICASE RHLE-RELATED"/>
    <property type="match status" value="1"/>
</dbReference>
<gene>
    <name evidence="10" type="ORF">ICL07_11505</name>
</gene>
<dbReference type="InterPro" id="IPR014014">
    <property type="entry name" value="RNA_helicase_DEAD_Q_motif"/>
</dbReference>
<dbReference type="Gene3D" id="3.40.50.300">
    <property type="entry name" value="P-loop containing nucleotide triphosphate hydrolases"/>
    <property type="match status" value="2"/>
</dbReference>
<dbReference type="RefSeq" id="WP_188088043.1">
    <property type="nucleotide sequence ID" value="NZ_JACVFC010000001.1"/>
</dbReference>
<dbReference type="InterPro" id="IPR044742">
    <property type="entry name" value="DEAD/DEAH_RhlB"/>
</dbReference>
<feature type="domain" description="Helicase ATP-binding" evidence="7">
    <location>
        <begin position="32"/>
        <end position="209"/>
    </location>
</feature>
<keyword evidence="11" id="KW-1185">Reference proteome</keyword>
<dbReference type="GO" id="GO:0004386">
    <property type="term" value="F:helicase activity"/>
    <property type="evidence" value="ECO:0007669"/>
    <property type="project" value="UniProtKB-KW"/>
</dbReference>
<keyword evidence="4" id="KW-0067">ATP-binding</keyword>
<evidence type="ECO:0000313" key="10">
    <source>
        <dbReference type="EMBL" id="MBC9931006.1"/>
    </source>
</evidence>
<comment type="similarity">
    <text evidence="5">Belongs to the DEAD box helicase family.</text>
</comment>
<evidence type="ECO:0000259" key="8">
    <source>
        <dbReference type="PROSITE" id="PS51194"/>
    </source>
</evidence>
<feature type="domain" description="DEAD-box RNA helicase Q" evidence="9">
    <location>
        <begin position="1"/>
        <end position="29"/>
    </location>
</feature>
<evidence type="ECO:0000256" key="4">
    <source>
        <dbReference type="ARBA" id="ARBA00022840"/>
    </source>
</evidence>
<dbReference type="SMART" id="SM00490">
    <property type="entry name" value="HELICc"/>
    <property type="match status" value="1"/>
</dbReference>
<feature type="domain" description="Helicase C-terminal" evidence="8">
    <location>
        <begin position="236"/>
        <end position="380"/>
    </location>
</feature>
<keyword evidence="1" id="KW-0547">Nucleotide-binding</keyword>
<dbReference type="EMBL" id="JACVFC010000001">
    <property type="protein sequence ID" value="MBC9931006.1"/>
    <property type="molecule type" value="Genomic_DNA"/>
</dbReference>
<dbReference type="CDD" id="cd00268">
    <property type="entry name" value="DEADc"/>
    <property type="match status" value="1"/>
</dbReference>
<dbReference type="PROSITE" id="PS51195">
    <property type="entry name" value="Q_MOTIF"/>
    <property type="match status" value="1"/>
</dbReference>
<evidence type="ECO:0000256" key="2">
    <source>
        <dbReference type="ARBA" id="ARBA00022801"/>
    </source>
</evidence>
<protein>
    <submittedName>
        <fullName evidence="10">DEAD/DEAH box helicase</fullName>
    </submittedName>
</protein>
<name>A0ABR7TKJ9_9BACT</name>
<dbReference type="PROSITE" id="PS51192">
    <property type="entry name" value="HELICASE_ATP_BIND_1"/>
    <property type="match status" value="1"/>
</dbReference>
<dbReference type="PROSITE" id="PS51194">
    <property type="entry name" value="HELICASE_CTER"/>
    <property type="match status" value="1"/>
</dbReference>
<evidence type="ECO:0000259" key="9">
    <source>
        <dbReference type="PROSITE" id="PS51195"/>
    </source>
</evidence>
<proteinExistence type="inferred from homology"/>
<evidence type="ECO:0000256" key="3">
    <source>
        <dbReference type="ARBA" id="ARBA00022806"/>
    </source>
</evidence>
<dbReference type="InterPro" id="IPR014001">
    <property type="entry name" value="Helicase_ATP-bd"/>
</dbReference>
<evidence type="ECO:0000256" key="5">
    <source>
        <dbReference type="ARBA" id="ARBA00038437"/>
    </source>
</evidence>
<sequence>MKFEQYNISSEIKDSLAELGFKRPTDIQFKAIPSILKGDDVMAIAQTGTGKTAAFAIPVLHRLQQQDRRYRKSKYEVKCLVMVPTRELAIQIAEVFQQIAQYTELRILALVGGVDQEPQVRFLEKGVDVLIATPGRMFDQLNQQHLDLSKVQTLILDEADHMLDLGFIRDIRDVIRHIPRQHQTLFFSATLDKDIKDLAYSVVNNPIRIQISPEDPVSKNVTHSVAYVEMDDKRFFLERLAREFPDKKILVFVRTKVRAERVVAAMARVEIKALAMHGGKEQDDRLQVMEEFKKGDVRMLVTTDVNARGIDIPNVEYVVNYDLPDVPENYVHRVGRTGRGVQKGRAVSFCSTEEKPLLAEIQKFLGKEITEMKINKGEYENTILFSEEAPNDNWQLLIDQHNEEMAKLGKKKKKKK</sequence>
<dbReference type="SMART" id="SM00487">
    <property type="entry name" value="DEXDc"/>
    <property type="match status" value="1"/>
</dbReference>
<evidence type="ECO:0000256" key="6">
    <source>
        <dbReference type="PROSITE-ProRule" id="PRU00552"/>
    </source>
</evidence>
<comment type="caution">
    <text evidence="10">The sequence shown here is derived from an EMBL/GenBank/DDBJ whole genome shotgun (WGS) entry which is preliminary data.</text>
</comment>
<dbReference type="Proteomes" id="UP000659124">
    <property type="component" value="Unassembled WGS sequence"/>
</dbReference>
<reference evidence="10 11" key="1">
    <citation type="submission" date="2020-09" db="EMBL/GenBank/DDBJ databases">
        <title>Genome sequences of type strains of Chitinophaga qingshengii and Chitinophaga varians.</title>
        <authorList>
            <person name="Kittiwongwattana C."/>
        </authorList>
    </citation>
    <scope>NUCLEOTIDE SEQUENCE [LARGE SCALE GENOMIC DNA]</scope>
    <source>
        <strain evidence="10 11">JCM 30026</strain>
    </source>
</reference>
<accession>A0ABR7TKJ9</accession>
<keyword evidence="2" id="KW-0378">Hydrolase</keyword>
<dbReference type="CDD" id="cd18787">
    <property type="entry name" value="SF2_C_DEAD"/>
    <property type="match status" value="1"/>
</dbReference>